<dbReference type="RefSeq" id="WP_141135814.1">
    <property type="nucleotide sequence ID" value="NZ_FZON01000010.1"/>
</dbReference>
<dbReference type="Proteomes" id="UP000198440">
    <property type="component" value="Unassembled WGS sequence"/>
</dbReference>
<name>A0A239DC51_9RHOB</name>
<sequence>MSRIKLSMPLPPELTEWLGDVFPAWLQLPQEAFYKMIPFNAAESPIQIQYSEHAAEIGRSHIFANLNVLLTLISEARVCLDPDSTLTSDSLELLLQATHWPNYDYELIKGISRPLHEGIIGPLDFLKALALECDLIQIEEDRIEIRDNGLRMLKNQTDVALVRRVFEAIFSKVNPRNLTKLAHPWVQEQSGIMLWALSITADKPRSAKELTRYCFVPPKQFFDHRLSTLDIYMRAVFLAPLTWLGLLETQTVEATDANVQGLLYKKTALFDQFIQFDFERLQPVERAN</sequence>
<evidence type="ECO:0000313" key="2">
    <source>
        <dbReference type="Proteomes" id="UP000198440"/>
    </source>
</evidence>
<dbReference type="EMBL" id="FZON01000010">
    <property type="protein sequence ID" value="SNS29598.1"/>
    <property type="molecule type" value="Genomic_DNA"/>
</dbReference>
<dbReference type="AlphaFoldDB" id="A0A239DC51"/>
<evidence type="ECO:0000313" key="1">
    <source>
        <dbReference type="EMBL" id="SNS29598.1"/>
    </source>
</evidence>
<accession>A0A239DC51</accession>
<proteinExistence type="predicted"/>
<dbReference type="OrthoDB" id="7495008at2"/>
<gene>
    <name evidence="1" type="ORF">SAMN04488078_101038</name>
</gene>
<reference evidence="1 2" key="1">
    <citation type="submission" date="2017-06" db="EMBL/GenBank/DDBJ databases">
        <authorList>
            <person name="Kim H.J."/>
            <person name="Triplett B.A."/>
        </authorList>
    </citation>
    <scope>NUCLEOTIDE SEQUENCE [LARGE SCALE GENOMIC DNA]</scope>
    <source>
        <strain evidence="1 2">DSM 11445</strain>
    </source>
</reference>
<protein>
    <submittedName>
        <fullName evidence="1">Uncharacterized protein</fullName>
    </submittedName>
</protein>
<organism evidence="1 2">
    <name type="scientific">Antarctobacter heliothermus</name>
    <dbReference type="NCBI Taxonomy" id="74033"/>
    <lineage>
        <taxon>Bacteria</taxon>
        <taxon>Pseudomonadati</taxon>
        <taxon>Pseudomonadota</taxon>
        <taxon>Alphaproteobacteria</taxon>
        <taxon>Rhodobacterales</taxon>
        <taxon>Roseobacteraceae</taxon>
        <taxon>Antarctobacter</taxon>
    </lineage>
</organism>